<feature type="transmembrane region" description="Helical" evidence="1">
    <location>
        <begin position="124"/>
        <end position="148"/>
    </location>
</feature>
<protein>
    <submittedName>
        <fullName evidence="2">Unannotated protein</fullName>
    </submittedName>
</protein>
<keyword evidence="1" id="KW-0812">Transmembrane</keyword>
<feature type="transmembrane region" description="Helical" evidence="1">
    <location>
        <begin position="89"/>
        <end position="112"/>
    </location>
</feature>
<feature type="transmembrane region" description="Helical" evidence="1">
    <location>
        <begin position="169"/>
        <end position="191"/>
    </location>
</feature>
<feature type="transmembrane region" description="Helical" evidence="1">
    <location>
        <begin position="244"/>
        <end position="270"/>
    </location>
</feature>
<gene>
    <name evidence="2" type="ORF">UFOPK2370_01122</name>
</gene>
<organism evidence="2">
    <name type="scientific">freshwater metagenome</name>
    <dbReference type="NCBI Taxonomy" id="449393"/>
    <lineage>
        <taxon>unclassified sequences</taxon>
        <taxon>metagenomes</taxon>
        <taxon>ecological metagenomes</taxon>
    </lineage>
</organism>
<feature type="transmembrane region" description="Helical" evidence="1">
    <location>
        <begin position="303"/>
        <end position="321"/>
    </location>
</feature>
<dbReference type="AlphaFoldDB" id="A0A6J6PAL2"/>
<accession>A0A6J6PAL2</accession>
<sequence length="334" mass="36336">MKTIPLVKRSIALPLIGLTAVWSIMMFANWFSMVSQENYDSVFKPTIYIYLLGFAVGTFSALIAQGWAVKSLVLDENDALARAALRFTVLALVIGLAATTIFALTSFLSAFNSSSQNSDVFQRFIWTYLPILLATAVVVYVILRAFVFRGASASAEGEVKPKMSERQKALALGYAVPILSTAFAIILGLFIYDATRTNLDTWVWVLIIAIVGLGVIFGTRFAARARQARVEAPRPKTALAAGAATVNFVLSIVFGAVVSIMSFTMGASAIEKLRVYPNWVEGVNEQPMPTVSAPTIQWWVQDMAPAIVLLLLAAAGIYLSITERHRKQNAAVEA</sequence>
<reference evidence="2" key="1">
    <citation type="submission" date="2020-05" db="EMBL/GenBank/DDBJ databases">
        <authorList>
            <person name="Chiriac C."/>
            <person name="Salcher M."/>
            <person name="Ghai R."/>
            <person name="Kavagutti S V."/>
        </authorList>
    </citation>
    <scope>NUCLEOTIDE SEQUENCE</scope>
</reference>
<name>A0A6J6PAL2_9ZZZZ</name>
<keyword evidence="1" id="KW-1133">Transmembrane helix</keyword>
<feature type="transmembrane region" description="Helical" evidence="1">
    <location>
        <begin position="47"/>
        <end position="68"/>
    </location>
</feature>
<keyword evidence="1" id="KW-0472">Membrane</keyword>
<evidence type="ECO:0000313" key="2">
    <source>
        <dbReference type="EMBL" id="CAB4693723.1"/>
    </source>
</evidence>
<dbReference type="EMBL" id="CAEZXK010000044">
    <property type="protein sequence ID" value="CAB4693723.1"/>
    <property type="molecule type" value="Genomic_DNA"/>
</dbReference>
<proteinExistence type="predicted"/>
<feature type="transmembrane region" description="Helical" evidence="1">
    <location>
        <begin position="12"/>
        <end position="32"/>
    </location>
</feature>
<feature type="transmembrane region" description="Helical" evidence="1">
    <location>
        <begin position="203"/>
        <end position="223"/>
    </location>
</feature>
<evidence type="ECO:0000256" key="1">
    <source>
        <dbReference type="SAM" id="Phobius"/>
    </source>
</evidence>